<dbReference type="Proteomes" id="UP000198327">
    <property type="component" value="Unassembled WGS sequence"/>
</dbReference>
<keyword evidence="4" id="KW-1185">Reference proteome</keyword>
<protein>
    <submittedName>
        <fullName evidence="3">Peptide/nickel transport system substrate-binding protein</fullName>
    </submittedName>
</protein>
<dbReference type="PANTHER" id="PTHR30290">
    <property type="entry name" value="PERIPLASMIC BINDING COMPONENT OF ABC TRANSPORTER"/>
    <property type="match status" value="1"/>
</dbReference>
<dbReference type="PANTHER" id="PTHR30290:SF65">
    <property type="entry name" value="MONOACYL PHOSPHATIDYLINOSITOL TETRAMANNOSIDE-BINDING PROTEIN LPQW-RELATED"/>
    <property type="match status" value="1"/>
</dbReference>
<dbReference type="GO" id="GO:1904680">
    <property type="term" value="F:peptide transmembrane transporter activity"/>
    <property type="evidence" value="ECO:0007669"/>
    <property type="project" value="TreeGrafter"/>
</dbReference>
<dbReference type="Pfam" id="PF00496">
    <property type="entry name" value="SBP_bac_5"/>
    <property type="match status" value="1"/>
</dbReference>
<dbReference type="Gene3D" id="3.10.105.10">
    <property type="entry name" value="Dipeptide-binding Protein, Domain 3"/>
    <property type="match status" value="1"/>
</dbReference>
<gene>
    <name evidence="3" type="ORF">SAMN05421642_12553</name>
</gene>
<dbReference type="SUPFAM" id="SSF53850">
    <property type="entry name" value="Periplasmic binding protein-like II"/>
    <property type="match status" value="1"/>
</dbReference>
<sequence length="368" mass="38766">MRRRILVACACVSALVATACLSSRSSSSEPGTLAIATSFQPRTGLAIDTDDAFLLSKIGVAEPSVRAGIDGIPTAALATEWSRVDNTTWEFRLRPGVTFQDGSPLDAAAVVTALDYVTSVVSPPRAVEGVGIVATAQGDDTVRVTTREPDPILPLRLSSPNAAILSPAAYTSTPPNPMGTGTGPFVLTGNVSGTRAQLTANDSYWDSRPALNSVTVEFISDASSRSSALLAGDVDIAENLPPSSMNDLEARDDLNVFSYAAPRTISMFTNFNNPALADPRVREALERAVDKQMIVDSILEGAGEPATEVFGPAVAWGSNETPEAPSPDYAKALLSEAGFTESNPLELRLWTYGNGPSSPMSLLRYKTN</sequence>
<accession>A0A239N0Z2</accession>
<dbReference type="GO" id="GO:0015833">
    <property type="term" value="P:peptide transport"/>
    <property type="evidence" value="ECO:0007669"/>
    <property type="project" value="TreeGrafter"/>
</dbReference>
<evidence type="ECO:0000259" key="2">
    <source>
        <dbReference type="Pfam" id="PF00496"/>
    </source>
</evidence>
<dbReference type="InterPro" id="IPR000914">
    <property type="entry name" value="SBP_5_dom"/>
</dbReference>
<dbReference type="Gene3D" id="3.40.190.10">
    <property type="entry name" value="Periplasmic binding protein-like II"/>
    <property type="match status" value="1"/>
</dbReference>
<evidence type="ECO:0000313" key="4">
    <source>
        <dbReference type="Proteomes" id="UP000198327"/>
    </source>
</evidence>
<proteinExistence type="predicted"/>
<dbReference type="AlphaFoldDB" id="A0A239N0Z2"/>
<keyword evidence="1" id="KW-0732">Signal</keyword>
<dbReference type="PROSITE" id="PS51257">
    <property type="entry name" value="PROKAR_LIPOPROTEIN"/>
    <property type="match status" value="1"/>
</dbReference>
<organism evidence="3 4">
    <name type="scientific">Rhodococcoides kyotonense</name>
    <dbReference type="NCBI Taxonomy" id="398843"/>
    <lineage>
        <taxon>Bacteria</taxon>
        <taxon>Bacillati</taxon>
        <taxon>Actinomycetota</taxon>
        <taxon>Actinomycetes</taxon>
        <taxon>Mycobacteriales</taxon>
        <taxon>Nocardiaceae</taxon>
        <taxon>Rhodococcoides</taxon>
    </lineage>
</organism>
<reference evidence="4" key="1">
    <citation type="submission" date="2017-06" db="EMBL/GenBank/DDBJ databases">
        <authorList>
            <person name="Varghese N."/>
            <person name="Submissions S."/>
        </authorList>
    </citation>
    <scope>NUCLEOTIDE SEQUENCE [LARGE SCALE GENOMIC DNA]</scope>
    <source>
        <strain evidence="4">JCM 23211</strain>
    </source>
</reference>
<dbReference type="EMBL" id="FZOW01000025">
    <property type="protein sequence ID" value="SNT48143.1"/>
    <property type="molecule type" value="Genomic_DNA"/>
</dbReference>
<feature type="chain" id="PRO_5038850853" evidence="1">
    <location>
        <begin position="20"/>
        <end position="368"/>
    </location>
</feature>
<feature type="signal peptide" evidence="1">
    <location>
        <begin position="1"/>
        <end position="19"/>
    </location>
</feature>
<dbReference type="InterPro" id="IPR039424">
    <property type="entry name" value="SBP_5"/>
</dbReference>
<evidence type="ECO:0000256" key="1">
    <source>
        <dbReference type="SAM" id="SignalP"/>
    </source>
</evidence>
<evidence type="ECO:0000313" key="3">
    <source>
        <dbReference type="EMBL" id="SNT48143.1"/>
    </source>
</evidence>
<name>A0A239N0Z2_9NOCA</name>
<feature type="domain" description="Solute-binding protein family 5" evidence="2">
    <location>
        <begin position="74"/>
        <end position="358"/>
    </location>
</feature>